<dbReference type="Proteomes" id="UP000557307">
    <property type="component" value="Unassembled WGS sequence"/>
</dbReference>
<dbReference type="InterPro" id="IPR011989">
    <property type="entry name" value="ARM-like"/>
</dbReference>
<evidence type="ECO:0000313" key="2">
    <source>
        <dbReference type="EMBL" id="MBB5284263.1"/>
    </source>
</evidence>
<comment type="caution">
    <text evidence="2">The sequence shown here is derived from an EMBL/GenBank/DDBJ whole genome shotgun (WGS) entry which is preliminary data.</text>
</comment>
<dbReference type="AlphaFoldDB" id="A0A840TSL8"/>
<dbReference type="PANTHER" id="PTHR33546">
    <property type="entry name" value="LARGE, MULTIFUNCTIONAL SECRETED PROTEIN-RELATED"/>
    <property type="match status" value="1"/>
</dbReference>
<dbReference type="Pfam" id="PF23500">
    <property type="entry name" value="DUF7133"/>
    <property type="match status" value="1"/>
</dbReference>
<protein>
    <submittedName>
        <fullName evidence="2">Putative membrane-bound dehydrogenase-like protein</fullName>
    </submittedName>
</protein>
<dbReference type="RefSeq" id="WP_184174213.1">
    <property type="nucleotide sequence ID" value="NZ_JACHGF010000003.1"/>
</dbReference>
<dbReference type="SUPFAM" id="SSF48371">
    <property type="entry name" value="ARM repeat"/>
    <property type="match status" value="1"/>
</dbReference>
<dbReference type="InterPro" id="IPR013428">
    <property type="entry name" value="Membrane-bound_put_N"/>
</dbReference>
<evidence type="ECO:0000313" key="3">
    <source>
        <dbReference type="Proteomes" id="UP000557307"/>
    </source>
</evidence>
<sequence>MHRLVVSLFVLSTLLASSCSEKRYHGPLTPEEALESFDLDPDFTVELFAAEPLVTNPVEMVFDAEGNIFVIEMPDYPYKPAEGQGTGRIRRLIDTDGDGRIDQSTIFADSLSEGTSILPYQGGLLVTAAPDIFFMKDTTGDFRADVKEVLFTGFFKDNSEVQITNLRYGIDNWIYASNHGQAGEITYRRQPGTPALSVKGGDFRFRLDRDQFEVETGPAQFGQALNDWNHRFVTQNTLYLQQAVIPWRYLHRHNHLPSTKGVKNIGDPAGIMYQRTPPPYWRAERTRRRQEQYAEQGLDRKEYADGHFTGASGGTHYGGHTFPEGFYGNIFVGDVAGSLVHRAVLSLADDSVYYHSQRAASDQNREFMASNDPWFRPVNFSVGPDGYLYVLDMYLQHIETPVSIPDDLKEDMDFDYGKQHGRIYRIKPKNPKAQDKLTADLSKQVPADYIALLAHPSQWWRLQAQRLLLERRDRSVVPAVAELFRTHADPRVRLHALYTLEGLGTLSAELVKQALDDPHPGLREHAIILAERFPDCLPALLKKADDPSARVVLQAALSLGEFPARQVLPALAAIAEKRGDDPWFRMALLSSEAGSSPEMLQRLVERGTFFQEEVPGRKKFVEDLAYVVSSRNREGELARLMALLPASDGQNSWQLAALQGLGNYQKKSDSKTPPDPRLKRSLLALQAHASPPVQEAIREIVQSWE</sequence>
<dbReference type="Pfam" id="PF13646">
    <property type="entry name" value="HEAT_2"/>
    <property type="match status" value="1"/>
</dbReference>
<dbReference type="InterPro" id="IPR011041">
    <property type="entry name" value="Quinoprot_gluc/sorb_DH_b-prop"/>
</dbReference>
<organism evidence="2 3">
    <name type="scientific">Rhabdobacter roseus</name>
    <dbReference type="NCBI Taxonomy" id="1655419"/>
    <lineage>
        <taxon>Bacteria</taxon>
        <taxon>Pseudomonadati</taxon>
        <taxon>Bacteroidota</taxon>
        <taxon>Cytophagia</taxon>
        <taxon>Cytophagales</taxon>
        <taxon>Cytophagaceae</taxon>
        <taxon>Rhabdobacter</taxon>
    </lineage>
</organism>
<dbReference type="EMBL" id="JACHGF010000003">
    <property type="protein sequence ID" value="MBB5284263.1"/>
    <property type="molecule type" value="Genomic_DNA"/>
</dbReference>
<dbReference type="InterPro" id="IPR016024">
    <property type="entry name" value="ARM-type_fold"/>
</dbReference>
<feature type="domain" description="DUF7133" evidence="1">
    <location>
        <begin position="30"/>
        <end position="430"/>
    </location>
</feature>
<dbReference type="Gene3D" id="2.120.10.30">
    <property type="entry name" value="TolB, C-terminal domain"/>
    <property type="match status" value="1"/>
</dbReference>
<proteinExistence type="predicted"/>
<dbReference type="PANTHER" id="PTHR33546:SF1">
    <property type="entry name" value="LARGE, MULTIFUNCTIONAL SECRETED PROTEIN"/>
    <property type="match status" value="1"/>
</dbReference>
<accession>A0A840TSL8</accession>
<reference evidence="2 3" key="1">
    <citation type="submission" date="2020-08" db="EMBL/GenBank/DDBJ databases">
        <title>Genomic Encyclopedia of Type Strains, Phase IV (KMG-IV): sequencing the most valuable type-strain genomes for metagenomic binning, comparative biology and taxonomic classification.</title>
        <authorList>
            <person name="Goeker M."/>
        </authorList>
    </citation>
    <scope>NUCLEOTIDE SEQUENCE [LARGE SCALE GENOMIC DNA]</scope>
    <source>
        <strain evidence="2 3">DSM 105074</strain>
    </source>
</reference>
<dbReference type="SUPFAM" id="SSF50952">
    <property type="entry name" value="Soluble quinoprotein glucose dehydrogenase"/>
    <property type="match status" value="1"/>
</dbReference>
<dbReference type="InterPro" id="IPR011042">
    <property type="entry name" value="6-blade_b-propeller_TolB-like"/>
</dbReference>
<dbReference type="PROSITE" id="PS51257">
    <property type="entry name" value="PROKAR_LIPOPROTEIN"/>
    <property type="match status" value="1"/>
</dbReference>
<name>A0A840TSL8_9BACT</name>
<dbReference type="Gene3D" id="1.25.10.10">
    <property type="entry name" value="Leucine-rich Repeat Variant"/>
    <property type="match status" value="1"/>
</dbReference>
<evidence type="ECO:0000259" key="1">
    <source>
        <dbReference type="Pfam" id="PF23500"/>
    </source>
</evidence>
<keyword evidence="3" id="KW-1185">Reference proteome</keyword>
<dbReference type="NCBIfam" id="TIGR02604">
    <property type="entry name" value="Piru_Ver_Nterm"/>
    <property type="match status" value="1"/>
</dbReference>
<dbReference type="InterPro" id="IPR055557">
    <property type="entry name" value="DUF7133"/>
</dbReference>
<gene>
    <name evidence="2" type="ORF">HNQ92_002406</name>
</gene>